<organism evidence="2 3">
    <name type="scientific">Nonomuraea phyllanthi</name>
    <dbReference type="NCBI Taxonomy" id="2219224"/>
    <lineage>
        <taxon>Bacteria</taxon>
        <taxon>Bacillati</taxon>
        <taxon>Actinomycetota</taxon>
        <taxon>Actinomycetes</taxon>
        <taxon>Streptosporangiales</taxon>
        <taxon>Streptosporangiaceae</taxon>
        <taxon>Nonomuraea</taxon>
    </lineage>
</organism>
<dbReference type="PRINTS" id="PR00040">
    <property type="entry name" value="HTHMERR"/>
</dbReference>
<comment type="caution">
    <text evidence="2">The sequence shown here is derived from an EMBL/GenBank/DDBJ whole genome shotgun (WGS) entry which is preliminary data.</text>
</comment>
<dbReference type="InterPro" id="IPR047057">
    <property type="entry name" value="MerR_fam"/>
</dbReference>
<dbReference type="PROSITE" id="PS50937">
    <property type="entry name" value="HTH_MERR_2"/>
    <property type="match status" value="1"/>
</dbReference>
<dbReference type="EMBL" id="VDLX02000018">
    <property type="protein sequence ID" value="KAB8189915.1"/>
    <property type="molecule type" value="Genomic_DNA"/>
</dbReference>
<dbReference type="AlphaFoldDB" id="A0A5C4VSB2"/>
<evidence type="ECO:0000313" key="3">
    <source>
        <dbReference type="Proteomes" id="UP000312512"/>
    </source>
</evidence>
<keyword evidence="3" id="KW-1185">Reference proteome</keyword>
<dbReference type="GO" id="GO:0003677">
    <property type="term" value="F:DNA binding"/>
    <property type="evidence" value="ECO:0007669"/>
    <property type="project" value="UniProtKB-KW"/>
</dbReference>
<evidence type="ECO:0000256" key="1">
    <source>
        <dbReference type="ARBA" id="ARBA00023125"/>
    </source>
</evidence>
<keyword evidence="1" id="KW-0238">DNA-binding</keyword>
<dbReference type="Gene3D" id="1.10.1660.10">
    <property type="match status" value="1"/>
</dbReference>
<sequence length="304" mass="32768">MRDETLGIGELAGLTGVAVRTIRFYCDEGIIESVRSAGGHRRFTGAAVERLGLVKRLRGLGLGLPAITAVLNGERSMAEAVAAERAALDVRLADLAWRRASLRAVEEADPAERAARLDLLAAVEGGHAARDALIDFWRRVGVAPVAEEMFARFVAMAVPQPPADPSPRQVVAYAELVTLVADRSLLRRLLDRARVNVELISDENELMLGVGEACELAGPMVVAGAPPRDGPELDRFVAAHASVRGSGDTVEFRRELLANVAPDRDPRMRRYWRLVGEVSGETATLGATHLWLADSLEHALHAGL</sequence>
<dbReference type="SMART" id="SM00422">
    <property type="entry name" value="HTH_MERR"/>
    <property type="match status" value="1"/>
</dbReference>
<protein>
    <submittedName>
        <fullName evidence="2">MerR family transcriptional regulator</fullName>
    </submittedName>
</protein>
<dbReference type="InterPro" id="IPR000551">
    <property type="entry name" value="MerR-type_HTH_dom"/>
</dbReference>
<dbReference type="SUPFAM" id="SSF46955">
    <property type="entry name" value="Putative DNA-binding domain"/>
    <property type="match status" value="1"/>
</dbReference>
<accession>A0A5C4VSB2</accession>
<dbReference type="Proteomes" id="UP000312512">
    <property type="component" value="Unassembled WGS sequence"/>
</dbReference>
<reference evidence="2 3" key="1">
    <citation type="submission" date="2019-10" db="EMBL/GenBank/DDBJ databases">
        <title>Nonomuraea sp. nov., isolated from Phyllanthus amarus.</title>
        <authorList>
            <person name="Klykleung N."/>
            <person name="Tanasupawat S."/>
        </authorList>
    </citation>
    <scope>NUCLEOTIDE SEQUENCE [LARGE SCALE GENOMIC DNA]</scope>
    <source>
        <strain evidence="2 3">PA1-10</strain>
    </source>
</reference>
<gene>
    <name evidence="2" type="ORF">FH608_038265</name>
</gene>
<dbReference type="PANTHER" id="PTHR30204:SF93">
    <property type="entry name" value="HTH MERR-TYPE DOMAIN-CONTAINING PROTEIN"/>
    <property type="match status" value="1"/>
</dbReference>
<proteinExistence type="predicted"/>
<evidence type="ECO:0000313" key="2">
    <source>
        <dbReference type="EMBL" id="KAB8189915.1"/>
    </source>
</evidence>
<name>A0A5C4VSB2_9ACTN</name>
<dbReference type="OrthoDB" id="9809391at2"/>
<dbReference type="PANTHER" id="PTHR30204">
    <property type="entry name" value="REDOX-CYCLING DRUG-SENSING TRANSCRIPTIONAL ACTIVATOR SOXR"/>
    <property type="match status" value="1"/>
</dbReference>
<dbReference type="CDD" id="cd00592">
    <property type="entry name" value="HTH_MerR-like"/>
    <property type="match status" value="1"/>
</dbReference>
<dbReference type="InterPro" id="IPR009061">
    <property type="entry name" value="DNA-bd_dom_put_sf"/>
</dbReference>
<dbReference type="GO" id="GO:0003700">
    <property type="term" value="F:DNA-binding transcription factor activity"/>
    <property type="evidence" value="ECO:0007669"/>
    <property type="project" value="InterPro"/>
</dbReference>
<dbReference type="Pfam" id="PF13411">
    <property type="entry name" value="MerR_1"/>
    <property type="match status" value="1"/>
</dbReference>